<dbReference type="InterPro" id="IPR001228">
    <property type="entry name" value="IspD"/>
</dbReference>
<dbReference type="RefSeq" id="WP_039124147.1">
    <property type="nucleotide sequence ID" value="NZ_JACVKI010000101.1"/>
</dbReference>
<organism evidence="3 4">
    <name type="scientific">Allofrancisella guangzhouensis</name>
    <dbReference type="NCBI Taxonomy" id="594679"/>
    <lineage>
        <taxon>Bacteria</taxon>
        <taxon>Pseudomonadati</taxon>
        <taxon>Pseudomonadota</taxon>
        <taxon>Gammaproteobacteria</taxon>
        <taxon>Thiotrichales</taxon>
        <taxon>Francisellaceae</taxon>
        <taxon>Allofrancisella</taxon>
    </lineage>
</organism>
<keyword evidence="4" id="KW-1185">Reference proteome</keyword>
<dbReference type="Pfam" id="PF01128">
    <property type="entry name" value="IspD"/>
    <property type="match status" value="1"/>
</dbReference>
<reference evidence="3 4" key="1">
    <citation type="submission" date="2014-12" db="EMBL/GenBank/DDBJ databases">
        <title>Complete genome sequence of Francisella guanzhouensis strain 08HL01032 isolated from air-conditioning system in China.</title>
        <authorList>
            <person name="Svensson D."/>
            <person name="Ohrman C."/>
            <person name="Backman S."/>
            <person name="Karlsson E."/>
            <person name="Nilsson E."/>
            <person name="Bystrom M."/>
            <person name="Larkeryd A."/>
            <person name="Stenberg P."/>
            <person name="Scholtz H.C."/>
            <person name="Forsman M."/>
            <person name="Sjodin A."/>
        </authorList>
    </citation>
    <scope>NUCLEOTIDE SEQUENCE [LARGE SCALE GENOMIC DNA]</scope>
    <source>
        <strain evidence="3 4">08HL01032</strain>
    </source>
</reference>
<evidence type="ECO:0000313" key="4">
    <source>
        <dbReference type="Proteomes" id="UP000031104"/>
    </source>
</evidence>
<dbReference type="GO" id="GO:0050518">
    <property type="term" value="F:2-C-methyl-D-erythritol 4-phosphate cytidylyltransferase activity"/>
    <property type="evidence" value="ECO:0007669"/>
    <property type="project" value="InterPro"/>
</dbReference>
<dbReference type="Gene3D" id="3.90.550.10">
    <property type="entry name" value="Spore Coat Polysaccharide Biosynthesis Protein SpsA, Chain A"/>
    <property type="match status" value="1"/>
</dbReference>
<dbReference type="InterPro" id="IPR050088">
    <property type="entry name" value="IspD/TarI_cytidylyltransf_bact"/>
</dbReference>
<accession>A0A0A8E9C2</accession>
<dbReference type="PANTHER" id="PTHR32125:SF4">
    <property type="entry name" value="2-C-METHYL-D-ERYTHRITOL 4-PHOSPHATE CYTIDYLYLTRANSFERASE, CHLOROPLASTIC"/>
    <property type="match status" value="1"/>
</dbReference>
<dbReference type="EMBL" id="CP010427">
    <property type="protein sequence ID" value="AJC48771.1"/>
    <property type="molecule type" value="Genomic_DNA"/>
</dbReference>
<sequence length="237" mass="26862">MLSNSSKYVIIPAAGIGTRMALDIPKQYFKLISDKTILDTTLEKFVSSDFFNKVILSLNKDDNLWKDSIYFNHPKIVTCTGGDTRFDSVYNALKQIQIKPKVTTWIFVHDAARPNVMFQDIENLYEAVKESKSKSGVLGIRAFETVKQVTSNSPITIDKTLNRDYIWLAQTPQLCELSLLYKAFEHCKLNNLAKLVTDEASALELYGVSPLITQGSRNNIKVTTQEDLELINWLCQV</sequence>
<dbReference type="GO" id="GO:0008299">
    <property type="term" value="P:isoprenoid biosynthetic process"/>
    <property type="evidence" value="ECO:0007669"/>
    <property type="project" value="InterPro"/>
</dbReference>
<keyword evidence="2 3" id="KW-0548">Nucleotidyltransferase</keyword>
<dbReference type="STRING" id="594679.SD28_03520"/>
<gene>
    <name evidence="3" type="ORF">SD28_03520</name>
</gene>
<evidence type="ECO:0000313" key="3">
    <source>
        <dbReference type="EMBL" id="AJC48771.1"/>
    </source>
</evidence>
<proteinExistence type="predicted"/>
<dbReference type="SUPFAM" id="SSF53448">
    <property type="entry name" value="Nucleotide-diphospho-sugar transferases"/>
    <property type="match status" value="1"/>
</dbReference>
<evidence type="ECO:0000256" key="2">
    <source>
        <dbReference type="ARBA" id="ARBA00022695"/>
    </source>
</evidence>
<dbReference type="HOGENOM" id="CLU_061281_3_1_6"/>
<dbReference type="InterPro" id="IPR034683">
    <property type="entry name" value="IspD/TarI"/>
</dbReference>
<dbReference type="Proteomes" id="UP000031104">
    <property type="component" value="Chromosome"/>
</dbReference>
<keyword evidence="1 3" id="KW-0808">Transferase</keyword>
<dbReference type="KEGG" id="fgu:SD28_03520"/>
<name>A0A0A8E9C2_9GAMM</name>
<dbReference type="CDD" id="cd02516">
    <property type="entry name" value="CDP-ME_synthetase"/>
    <property type="match status" value="1"/>
</dbReference>
<protein>
    <submittedName>
        <fullName evidence="3">2-C-methyl-D-erythritol 4-phosphate cytidylyltransferase</fullName>
    </submittedName>
</protein>
<dbReference type="InterPro" id="IPR029044">
    <property type="entry name" value="Nucleotide-diphossugar_trans"/>
</dbReference>
<evidence type="ECO:0000256" key="1">
    <source>
        <dbReference type="ARBA" id="ARBA00022679"/>
    </source>
</evidence>
<dbReference type="FunFam" id="3.90.550.10:FF:000003">
    <property type="entry name" value="2-C-methyl-D-erythritol 4-phosphate cytidylyltransferase"/>
    <property type="match status" value="1"/>
</dbReference>
<dbReference type="NCBIfam" id="TIGR00453">
    <property type="entry name" value="ispD"/>
    <property type="match status" value="1"/>
</dbReference>
<dbReference type="PANTHER" id="PTHR32125">
    <property type="entry name" value="2-C-METHYL-D-ERYTHRITOL 4-PHOSPHATE CYTIDYLYLTRANSFERASE, CHLOROPLASTIC"/>
    <property type="match status" value="1"/>
</dbReference>
<dbReference type="AlphaFoldDB" id="A0A0A8E9C2"/>